<name>A0A8T1UKX5_9STRA</name>
<proteinExistence type="predicted"/>
<dbReference type="AlphaFoldDB" id="A0A8T1UKX5"/>
<gene>
    <name evidence="2" type="ORF">JG687_00005932</name>
</gene>
<organism evidence="2 3">
    <name type="scientific">Phytophthora cactorum</name>
    <dbReference type="NCBI Taxonomy" id="29920"/>
    <lineage>
        <taxon>Eukaryota</taxon>
        <taxon>Sar</taxon>
        <taxon>Stramenopiles</taxon>
        <taxon>Oomycota</taxon>
        <taxon>Peronosporomycetes</taxon>
        <taxon>Peronosporales</taxon>
        <taxon>Peronosporaceae</taxon>
        <taxon>Phytophthora</taxon>
    </lineage>
</organism>
<comment type="caution">
    <text evidence="2">The sequence shown here is derived from an EMBL/GenBank/DDBJ whole genome shotgun (WGS) entry which is preliminary data.</text>
</comment>
<evidence type="ECO:0000256" key="1">
    <source>
        <dbReference type="SAM" id="MobiDB-lite"/>
    </source>
</evidence>
<dbReference type="EMBL" id="JAENGZ010000231">
    <property type="protein sequence ID" value="KAG6964529.1"/>
    <property type="molecule type" value="Genomic_DNA"/>
</dbReference>
<dbReference type="Proteomes" id="UP000688947">
    <property type="component" value="Unassembled WGS sequence"/>
</dbReference>
<accession>A0A8T1UKX5</accession>
<evidence type="ECO:0000313" key="2">
    <source>
        <dbReference type="EMBL" id="KAG6964529.1"/>
    </source>
</evidence>
<sequence>MKGSKKPHTTTHIYLCMQPRDVFRGALTNRFDVWHKEWSAGKLIPTNQDRSIRMRPTKDGGARKRQTSSTD</sequence>
<reference evidence="2" key="1">
    <citation type="submission" date="2021-01" db="EMBL/GenBank/DDBJ databases">
        <title>Phytophthora aleatoria, a newly-described species from Pinus radiata is distinct from Phytophthora cactorum isolates based on comparative genomics.</title>
        <authorList>
            <person name="Mcdougal R."/>
            <person name="Panda P."/>
            <person name="Williams N."/>
            <person name="Studholme D.J."/>
        </authorList>
    </citation>
    <scope>NUCLEOTIDE SEQUENCE</scope>
    <source>
        <strain evidence="2">NZFS 3830</strain>
    </source>
</reference>
<protein>
    <submittedName>
        <fullName evidence="2">Uncharacterized protein</fullName>
    </submittedName>
</protein>
<dbReference type="OrthoDB" id="125189at2759"/>
<feature type="region of interest" description="Disordered" evidence="1">
    <location>
        <begin position="45"/>
        <end position="71"/>
    </location>
</feature>
<evidence type="ECO:0000313" key="3">
    <source>
        <dbReference type="Proteomes" id="UP000688947"/>
    </source>
</evidence>
<feature type="compositionally biased region" description="Basic and acidic residues" evidence="1">
    <location>
        <begin position="50"/>
        <end position="62"/>
    </location>
</feature>